<dbReference type="RefSeq" id="WP_029374791.1">
    <property type="nucleotide sequence ID" value="NZ_OY974080.1"/>
</dbReference>
<dbReference type="Proteomes" id="UP001642485">
    <property type="component" value="Chromosome"/>
</dbReference>
<protein>
    <submittedName>
        <fullName evidence="1">Uncharacterized protein</fullName>
    </submittedName>
</protein>
<name>A0ABP0T5Y7_RICHE</name>
<evidence type="ECO:0000313" key="2">
    <source>
        <dbReference type="Proteomes" id="UP001642485"/>
    </source>
</evidence>
<evidence type="ECO:0000313" key="1">
    <source>
        <dbReference type="EMBL" id="CAK9121527.1"/>
    </source>
</evidence>
<sequence length="98" mass="11455">MQVILDKIDKARCKQIALSSHNDLAGESVKNKGWFKRKKLIDFYPLSQEDGNLLQIKSNREFNLDSINQLLLKLAGKYSNHHFGHKKVLLELRHYFMS</sequence>
<organism evidence="1 2">
    <name type="scientific">Rickettsia helvetica</name>
    <dbReference type="NCBI Taxonomy" id="35789"/>
    <lineage>
        <taxon>Bacteria</taxon>
        <taxon>Pseudomonadati</taxon>
        <taxon>Pseudomonadota</taxon>
        <taxon>Alphaproteobacteria</taxon>
        <taxon>Rickettsiales</taxon>
        <taxon>Rickettsiaceae</taxon>
        <taxon>Rickettsieae</taxon>
        <taxon>Rickettsia</taxon>
        <taxon>spotted fever group</taxon>
    </lineage>
</organism>
<keyword evidence="2" id="KW-1185">Reference proteome</keyword>
<dbReference type="EMBL" id="OZ018776">
    <property type="protein sequence ID" value="CAK9121527.1"/>
    <property type="molecule type" value="Genomic_DNA"/>
</dbReference>
<proteinExistence type="predicted"/>
<reference evidence="1 2" key="1">
    <citation type="submission" date="2024-02" db="EMBL/GenBank/DDBJ databases">
        <authorList>
            <person name="Nijsse B."/>
            <person name="Sprong H."/>
        </authorList>
    </citation>
    <scope>NUCLEOTIDE SEQUENCE [LARGE SCALE GENOMIC DNA]</scope>
    <source>
        <strain evidence="1">OB144</strain>
    </source>
</reference>
<gene>
    <name evidence="1" type="ORF">OB144RH_07045</name>
</gene>
<accession>A0ABP0T5Y7</accession>